<evidence type="ECO:0000256" key="7">
    <source>
        <dbReference type="ARBA" id="ARBA00023047"/>
    </source>
</evidence>
<feature type="transmembrane region" description="Helical" evidence="9">
    <location>
        <begin position="30"/>
        <end position="51"/>
    </location>
</feature>
<evidence type="ECO:0000256" key="6">
    <source>
        <dbReference type="ARBA" id="ARBA00022989"/>
    </source>
</evidence>
<dbReference type="GO" id="GO:0140359">
    <property type="term" value="F:ABC-type transporter activity"/>
    <property type="evidence" value="ECO:0007669"/>
    <property type="project" value="InterPro"/>
</dbReference>
<comment type="caution">
    <text evidence="11">The sequence shown here is derived from an EMBL/GenBank/DDBJ whole genome shotgun (WGS) entry which is preliminary data.</text>
</comment>
<reference evidence="11 12" key="1">
    <citation type="submission" date="2019-03" db="EMBL/GenBank/DDBJ databases">
        <title>Genomic Encyclopedia of Type Strains, Phase IV (KMG-IV): sequencing the most valuable type-strain genomes for metagenomic binning, comparative biology and taxonomic classification.</title>
        <authorList>
            <person name="Goeker M."/>
        </authorList>
    </citation>
    <scope>NUCLEOTIDE SEQUENCE [LARGE SCALE GENOMIC DNA]</scope>
    <source>
        <strain evidence="11 12">DSM 102852</strain>
    </source>
</reference>
<evidence type="ECO:0000259" key="10">
    <source>
        <dbReference type="Pfam" id="PF01061"/>
    </source>
</evidence>
<evidence type="ECO:0000313" key="11">
    <source>
        <dbReference type="EMBL" id="TDR31563.1"/>
    </source>
</evidence>
<keyword evidence="7" id="KW-0625">Polysaccharide transport</keyword>
<keyword evidence="5 9" id="KW-0812">Transmembrane</keyword>
<dbReference type="AlphaFoldDB" id="A0A4R6Y874"/>
<feature type="transmembrane region" description="Helical" evidence="9">
    <location>
        <begin position="63"/>
        <end position="88"/>
    </location>
</feature>
<feature type="transmembrane region" description="Helical" evidence="9">
    <location>
        <begin position="141"/>
        <end position="160"/>
    </location>
</feature>
<evidence type="ECO:0000256" key="1">
    <source>
        <dbReference type="ARBA" id="ARBA00004651"/>
    </source>
</evidence>
<evidence type="ECO:0000313" key="12">
    <source>
        <dbReference type="Proteomes" id="UP000294480"/>
    </source>
</evidence>
<evidence type="ECO:0000256" key="2">
    <source>
        <dbReference type="ARBA" id="ARBA00007783"/>
    </source>
</evidence>
<dbReference type="InterPro" id="IPR013525">
    <property type="entry name" value="ABC2_TM"/>
</dbReference>
<feature type="domain" description="ABC-2 type transporter transmembrane" evidence="10">
    <location>
        <begin position="12"/>
        <end position="216"/>
    </location>
</feature>
<feature type="transmembrane region" description="Helical" evidence="9">
    <location>
        <begin position="109"/>
        <end position="135"/>
    </location>
</feature>
<dbReference type="EMBL" id="SNZE01000009">
    <property type="protein sequence ID" value="TDR31563.1"/>
    <property type="molecule type" value="Genomic_DNA"/>
</dbReference>
<keyword evidence="12" id="KW-1185">Reference proteome</keyword>
<proteinExistence type="inferred from homology"/>
<keyword evidence="7" id="KW-0762">Sugar transport</keyword>
<comment type="similarity">
    <text evidence="2">Belongs to the ABC-2 integral membrane protein family.</text>
</comment>
<keyword evidence="6 9" id="KW-1133">Transmembrane helix</keyword>
<dbReference type="GO" id="GO:0015774">
    <property type="term" value="P:polysaccharide transport"/>
    <property type="evidence" value="ECO:0007669"/>
    <property type="project" value="UniProtKB-KW"/>
</dbReference>
<name>A0A4R6Y874_9BURK</name>
<protein>
    <submittedName>
        <fullName evidence="11">Lipopolysaccharide transport system permease protein</fullName>
    </submittedName>
</protein>
<evidence type="ECO:0000256" key="5">
    <source>
        <dbReference type="ARBA" id="ARBA00022692"/>
    </source>
</evidence>
<dbReference type="PANTHER" id="PTHR30413">
    <property type="entry name" value="INNER MEMBRANE TRANSPORT PERMEASE"/>
    <property type="match status" value="1"/>
</dbReference>
<evidence type="ECO:0000256" key="4">
    <source>
        <dbReference type="ARBA" id="ARBA00022475"/>
    </source>
</evidence>
<keyword evidence="4" id="KW-1003">Cell membrane</keyword>
<sequence length="256" mass="30245">MLEILKSIRSTQQWWYLAWFDIRQRYRRSVLGPLWITITTGIMVLALGVLWSTLFKTEIREFMPYFAAGLIIWGFLSTQLNEACVGYVQFEGYIKQIYLPFPLYVLRFWARNLIFLAHNMLVFLGVWAFFGFYWMPNFLQLILGFTILSSILFFASIPIATVCARFRDITPIVQSMIQIAYFFTPIMWQIKVLPERYHYLAAYNPLYHILEIVRAPLLGQSPALESWLCSLAILVFSMLVAVFFNNRYSKRIAYWL</sequence>
<dbReference type="OrthoDB" id="9796017at2"/>
<accession>A0A4R6Y874</accession>
<feature type="transmembrane region" description="Helical" evidence="9">
    <location>
        <begin position="224"/>
        <end position="244"/>
    </location>
</feature>
<comment type="subcellular location">
    <subcellularLocation>
        <location evidence="1">Cell membrane</location>
        <topology evidence="1">Multi-pass membrane protein</topology>
    </subcellularLocation>
</comment>
<keyword evidence="8 9" id="KW-0472">Membrane</keyword>
<dbReference type="GO" id="GO:0015920">
    <property type="term" value="P:lipopolysaccharide transport"/>
    <property type="evidence" value="ECO:0007669"/>
    <property type="project" value="TreeGrafter"/>
</dbReference>
<dbReference type="PANTHER" id="PTHR30413:SF10">
    <property type="entry name" value="CAPSULE POLYSACCHARIDE EXPORT INNER-MEMBRANE PROTEIN CTRC"/>
    <property type="match status" value="1"/>
</dbReference>
<evidence type="ECO:0000256" key="8">
    <source>
        <dbReference type="ARBA" id="ARBA00023136"/>
    </source>
</evidence>
<organism evidence="11 12">
    <name type="scientific">Hydromonas duriensis</name>
    <dbReference type="NCBI Taxonomy" id="1527608"/>
    <lineage>
        <taxon>Bacteria</taxon>
        <taxon>Pseudomonadati</taxon>
        <taxon>Pseudomonadota</taxon>
        <taxon>Betaproteobacteria</taxon>
        <taxon>Burkholderiales</taxon>
        <taxon>Burkholderiaceae</taxon>
        <taxon>Hydromonas</taxon>
    </lineage>
</organism>
<dbReference type="RefSeq" id="WP_133619990.1">
    <property type="nucleotide sequence ID" value="NZ_SNZE01000009.1"/>
</dbReference>
<dbReference type="Pfam" id="PF01061">
    <property type="entry name" value="ABC2_membrane"/>
    <property type="match status" value="1"/>
</dbReference>
<evidence type="ECO:0000256" key="9">
    <source>
        <dbReference type="SAM" id="Phobius"/>
    </source>
</evidence>
<dbReference type="GO" id="GO:0005886">
    <property type="term" value="C:plasma membrane"/>
    <property type="evidence" value="ECO:0007669"/>
    <property type="project" value="UniProtKB-SubCell"/>
</dbReference>
<gene>
    <name evidence="11" type="ORF">DFR44_10980</name>
</gene>
<dbReference type="Proteomes" id="UP000294480">
    <property type="component" value="Unassembled WGS sequence"/>
</dbReference>
<keyword evidence="3" id="KW-0813">Transport</keyword>
<feature type="transmembrane region" description="Helical" evidence="9">
    <location>
        <begin position="172"/>
        <end position="190"/>
    </location>
</feature>
<evidence type="ECO:0000256" key="3">
    <source>
        <dbReference type="ARBA" id="ARBA00022448"/>
    </source>
</evidence>